<dbReference type="SMART" id="SM00240">
    <property type="entry name" value="FHA"/>
    <property type="match status" value="1"/>
</dbReference>
<dbReference type="Proteomes" id="UP000236349">
    <property type="component" value="Chromosome"/>
</dbReference>
<evidence type="ECO:0000313" key="20">
    <source>
        <dbReference type="Proteomes" id="UP000256381"/>
    </source>
</evidence>
<evidence type="ECO:0000313" key="10">
    <source>
        <dbReference type="EMBL" id="OMH61321.1"/>
    </source>
</evidence>
<dbReference type="AlphaFoldDB" id="A0A045H943"/>
<dbReference type="EMBL" id="CSAE01001285">
    <property type="protein sequence ID" value="COX46966.1"/>
    <property type="molecule type" value="Genomic_DNA"/>
</dbReference>
<dbReference type="Proteomes" id="UP000256381">
    <property type="component" value="Unassembled WGS sequence"/>
</dbReference>
<dbReference type="Pfam" id="PF00498">
    <property type="entry name" value="FHA"/>
    <property type="match status" value="1"/>
</dbReference>
<reference evidence="9 22" key="10">
    <citation type="submission" date="2021-03" db="EMBL/GenBank/DDBJ databases">
        <title>Whole Genome Sequencing of Mycobacterium tuberculosis clinical isolates from Arunachal Pradesh, India.</title>
        <authorList>
            <person name="Singh S."/>
            <person name="Mudliar S.R."/>
            <person name="Kulsum U."/>
            <person name="Rufai S.B."/>
            <person name="Singh P.K."/>
            <person name="Umpo M."/>
            <person name="Nyori M."/>
        </authorList>
    </citation>
    <scope>NUCLEOTIDE SEQUENCE [LARGE SCALE GENOMIC DNA]</scope>
    <source>
        <strain evidence="9 22">OMICS/BPL/0142/20/SP</strain>
    </source>
</reference>
<dbReference type="EMBL" id="JAGIZI010000034">
    <property type="protein sequence ID" value="MBP0684927.1"/>
    <property type="molecule type" value="Genomic_DNA"/>
</dbReference>
<evidence type="ECO:0000256" key="1">
    <source>
        <dbReference type="ARBA" id="ARBA00022553"/>
    </source>
</evidence>
<dbReference type="EMBL" id="LR027516">
    <property type="protein sequence ID" value="VCU51669.1"/>
    <property type="molecule type" value="Genomic_DNA"/>
</dbReference>
<evidence type="ECO:0000313" key="14">
    <source>
        <dbReference type="Proteomes" id="UP000044938"/>
    </source>
</evidence>
<keyword evidence="10" id="KW-0378">Hydrolase</keyword>
<reference evidence="3 19" key="7">
    <citation type="submission" date="2017-10" db="EMBL/GenBank/DDBJ databases">
        <title>Clinical isolate obtained from a human patient with meningeal tuberculosis in michoacan, Mexico.</title>
        <authorList>
            <person name="Guillen-Nepita A.L."/>
            <person name="Negrete-Paz A.M."/>
            <person name="Vazquez-Marrufo G."/>
            <person name="Cruz-Hernandez A."/>
            <person name="Fresia P."/>
            <person name="Naya H."/>
            <person name="Vazquez-Garciduenas M.S."/>
        </authorList>
    </citation>
    <scope>NUCLEOTIDE SEQUENCE [LARGE SCALE GENOMIC DNA]</scope>
    <source>
        <strain evidence="19">Beijing/MYC004</strain>
        <strain evidence="3">MYC004</strain>
    </source>
</reference>
<dbReference type="InterPro" id="IPR000253">
    <property type="entry name" value="FHA_dom"/>
</dbReference>
<dbReference type="EMBL" id="QTBD01000151">
    <property type="protein sequence ID" value="REQ51740.1"/>
    <property type="molecule type" value="Genomic_DNA"/>
</dbReference>
<reference evidence="12 21" key="9">
    <citation type="submission" date="2018-08" db="EMBL/GenBank/DDBJ databases">
        <authorList>
            <person name="Fokvardsen B D."/>
            <person name="Norman A."/>
        </authorList>
    </citation>
    <scope>NUCLEOTIDE SEQUENCE [LARGE SCALE GENOMIC DNA]</scope>
    <source>
        <strain evidence="12 21">DKC2</strain>
    </source>
</reference>
<dbReference type="SUPFAM" id="SSF49879">
    <property type="entry name" value="SMAD/FHA domain"/>
    <property type="match status" value="1"/>
</dbReference>
<dbReference type="PATRIC" id="fig|1773.2359.peg.3531"/>
<dbReference type="Proteomes" id="UP000189452">
    <property type="component" value="Chromosome"/>
</dbReference>
<dbReference type="Proteomes" id="UP000046947">
    <property type="component" value="Unassembled WGS sequence"/>
</dbReference>
<evidence type="ECO:0000313" key="16">
    <source>
        <dbReference type="Proteomes" id="UP000048600"/>
    </source>
</evidence>
<evidence type="ECO:0000313" key="19">
    <source>
        <dbReference type="Proteomes" id="UP000236349"/>
    </source>
</evidence>
<reference evidence="5 17" key="2">
    <citation type="submission" date="2015-03" db="EMBL/GenBank/DDBJ databases">
        <authorList>
            <consortium name="Pathogen Informatics"/>
            <person name="Murphy D."/>
        </authorList>
    </citation>
    <scope>NUCLEOTIDE SEQUENCE [LARGE SCALE GENOMIC DNA]</scope>
    <source>
        <strain evidence="5 17">0268S</strain>
    </source>
</reference>
<dbReference type="EC" id="3.6.3.-" evidence="10"/>
<evidence type="ECO:0000313" key="17">
    <source>
        <dbReference type="Proteomes" id="UP000050139"/>
    </source>
</evidence>
<dbReference type="PROSITE" id="PS50006">
    <property type="entry name" value="FHA_DOMAIN"/>
    <property type="match status" value="1"/>
</dbReference>
<gene>
    <name evidence="10" type="ORF">A4S10_03512</name>
    <name evidence="3" type="ORF">CAB90_03780</name>
    <name evidence="12" type="ORF">DKC2_3578</name>
    <name evidence="11" type="ORF">DSJ38_11710</name>
    <name evidence="4" type="ORF">ERS007688_01679</name>
    <name evidence="8" type="ORF">ERS007703_05269</name>
    <name evidence="7" type="ORF">ERS007720_02592</name>
    <name evidence="6" type="ORF">ERS007741_02411</name>
    <name evidence="5" type="ORF">ERS094118_03597</name>
    <name evidence="9" type="ORF">J8J21_17770</name>
</gene>
<dbReference type="GO" id="GO:0005524">
    <property type="term" value="F:ATP binding"/>
    <property type="evidence" value="ECO:0007669"/>
    <property type="project" value="UniProtKB-KW"/>
</dbReference>
<dbReference type="EMBL" id="CHKL01000274">
    <property type="protein sequence ID" value="COW40090.1"/>
    <property type="molecule type" value="Genomic_DNA"/>
</dbReference>
<reference evidence="10 18" key="6">
    <citation type="submission" date="2017-02" db="EMBL/GenBank/DDBJ databases">
        <title>Protein polymorphisms may explain contrasting epidemiological fitness of two variants of a multidrug-resistant Mycobacterium tuberculosis strain.</title>
        <authorList>
            <person name="Bigi M.M."/>
            <person name="Lopez B."/>
            <person name="Blanco F.C."/>
            <person name="Sasiain M.C."/>
            <person name="De La Barrera S."/>
            <person name="Ritacco V."/>
            <person name="Bigi F."/>
            <person name="Soria M.A."/>
        </authorList>
    </citation>
    <scope>NUCLEOTIDE SEQUENCE [LARGE SCALE GENOMIC DNA]</scope>
    <source>
        <strain evidence="10 18">6548</strain>
    </source>
</reference>
<sequence length="122" mass="13423">MSRPHPPVLTVRSDRSQQCFAAGRDVVVGSDLRADMRVAHPLIARAHLLLRFDRGNWIAIDNDSQSGMFVDGQRVSEVDIYDGLTINIGKPTGPWITFEVGHHQGIIGRLSRTPSSRPGSPI</sequence>
<reference evidence="8" key="3">
    <citation type="submission" date="2015-03" db="EMBL/GenBank/DDBJ databases">
        <authorList>
            <person name="Murphy D."/>
        </authorList>
    </citation>
    <scope>NUCLEOTIDE SEQUENCE [LARGE SCALE GENOMIC DNA]</scope>
    <source>
        <strain evidence="8">K00500041</strain>
    </source>
</reference>
<evidence type="ECO:0000259" key="2">
    <source>
        <dbReference type="PROSITE" id="PS50006"/>
    </source>
</evidence>
<evidence type="ECO:0000313" key="15">
    <source>
        <dbReference type="Proteomes" id="UP000046947"/>
    </source>
</evidence>
<name>A0A045H943_MYCTX</name>
<reference evidence="11" key="8">
    <citation type="submission" date="2018-07" db="EMBL/GenBank/DDBJ databases">
        <authorList>
            <person name="Shah S."/>
            <person name="Brown T."/>
            <person name="Auld S."/>
            <person name="Bratton K."/>
            <person name="Narechania A."/>
            <person name="Mathema B."/>
            <person name="Gandhi N."/>
        </authorList>
    </citation>
    <scope>NUCLEOTIDE SEQUENCE</scope>
    <source>
        <strain evidence="11">32301_S10</strain>
    </source>
</reference>
<dbReference type="EMBL" id="CSAJ01000343">
    <property type="protein sequence ID" value="COW41304.1"/>
    <property type="molecule type" value="Genomic_DNA"/>
</dbReference>
<dbReference type="GeneID" id="45427359"/>
<keyword evidence="4" id="KW-0472">Membrane</keyword>
<dbReference type="Proteomes" id="UP000050139">
    <property type="component" value="Unassembled WGS sequence"/>
</dbReference>
<organism evidence="10 18">
    <name type="scientific">Mycobacterium tuberculosis</name>
    <dbReference type="NCBI Taxonomy" id="1773"/>
    <lineage>
        <taxon>Bacteria</taxon>
        <taxon>Bacillati</taxon>
        <taxon>Actinomycetota</taxon>
        <taxon>Actinomycetes</taxon>
        <taxon>Mycobacteriales</taxon>
        <taxon>Mycobacteriaceae</taxon>
        <taxon>Mycobacterium</taxon>
        <taxon>Mycobacterium tuberculosis complex</taxon>
    </lineage>
</organism>
<dbReference type="InterPro" id="IPR008984">
    <property type="entry name" value="SMAD_FHA_dom_sf"/>
</dbReference>
<evidence type="ECO:0000313" key="6">
    <source>
        <dbReference type="EMBL" id="COW40090.1"/>
    </source>
</evidence>
<keyword evidence="10" id="KW-0547">Nucleotide-binding</keyword>
<evidence type="ECO:0000313" key="22">
    <source>
        <dbReference type="Proteomes" id="UP000671119"/>
    </source>
</evidence>
<dbReference type="Proteomes" id="UP000671119">
    <property type="component" value="Unassembled WGS sequence"/>
</dbReference>
<accession>A0A045H943</accession>
<dbReference type="SMR" id="A0A045H943"/>
<proteinExistence type="predicted"/>
<feature type="domain" description="FHA" evidence="2">
    <location>
        <begin position="20"/>
        <end position="75"/>
    </location>
</feature>
<dbReference type="Proteomes" id="UP000048600">
    <property type="component" value="Unassembled WGS sequence"/>
</dbReference>
<evidence type="ECO:0000313" key="18">
    <source>
        <dbReference type="Proteomes" id="UP000189452"/>
    </source>
</evidence>
<dbReference type="STRING" id="115862.BBG46_17525"/>
<dbReference type="EMBL" id="CP024614">
    <property type="protein sequence ID" value="AUS52587.1"/>
    <property type="molecule type" value="Genomic_DNA"/>
</dbReference>
<evidence type="ECO:0000313" key="21">
    <source>
        <dbReference type="Proteomes" id="UP000300237"/>
    </source>
</evidence>
<reference evidence="11 20" key="5">
    <citation type="journal article" date="2017" name="N. Engl. J. Med.">
        <title>Transmission of Extensively Drug-Resistant Tuberculosis in South Africa.</title>
        <authorList>
            <person name="Shah N.S."/>
            <person name="Auld S.C."/>
            <person name="Brust J.C."/>
            <person name="Mathema B."/>
            <person name="Ismail N."/>
            <person name="Moodley P."/>
            <person name="Mlisana K."/>
            <person name="Allana S."/>
            <person name="Campbell A."/>
            <person name="Mthiyane T."/>
            <person name="Morris N."/>
            <person name="Mpangase P."/>
            <person name="van der Meulen H."/>
            <person name="Omar S.V."/>
            <person name="Brown T.S."/>
            <person name="Narechania A."/>
            <person name="Shaskina E."/>
            <person name="Kapwata T."/>
            <person name="Kreiswirth B."/>
            <person name="Gandhi N.R."/>
        </authorList>
    </citation>
    <scope>NUCLEOTIDE SEQUENCE [LARGE SCALE GENOMIC DNA]</scope>
    <source>
        <strain evidence="11 20">32301_S10</strain>
    </source>
</reference>
<evidence type="ECO:0000313" key="5">
    <source>
        <dbReference type="EMBL" id="CLW91302.1"/>
    </source>
</evidence>
<evidence type="ECO:0000313" key="8">
    <source>
        <dbReference type="EMBL" id="COX46966.1"/>
    </source>
</evidence>
<dbReference type="GO" id="GO:0016787">
    <property type="term" value="F:hydrolase activity"/>
    <property type="evidence" value="ECO:0007669"/>
    <property type="project" value="UniProtKB-KW"/>
</dbReference>
<protein>
    <submittedName>
        <fullName evidence="10">ABC transporter ATP-binding/permease protein</fullName>
        <ecNumber evidence="10">3.6.3.-</ecNumber>
    </submittedName>
    <submittedName>
        <fullName evidence="9">FHA domain-containing protein</fullName>
    </submittedName>
    <submittedName>
        <fullName evidence="4">Transmembrane ABC transporter ATP-binding protein</fullName>
    </submittedName>
</protein>
<dbReference type="RefSeq" id="WP_003417765.1">
    <property type="nucleotide sequence ID" value="NZ_AP017901.1"/>
</dbReference>
<dbReference type="EMBL" id="CFOH01000228">
    <property type="protein sequence ID" value="CFE50270.1"/>
    <property type="molecule type" value="Genomic_DNA"/>
</dbReference>
<keyword evidence="10" id="KW-0067">ATP-binding</keyword>
<dbReference type="EMBL" id="COPH01000035">
    <property type="protein sequence ID" value="CLW91302.1"/>
    <property type="molecule type" value="Genomic_DNA"/>
</dbReference>
<keyword evidence="4" id="KW-0812">Transmembrane</keyword>
<evidence type="ECO:0000313" key="7">
    <source>
        <dbReference type="EMBL" id="COW41304.1"/>
    </source>
</evidence>
<evidence type="ECO:0000313" key="3">
    <source>
        <dbReference type="EMBL" id="AUS52587.1"/>
    </source>
</evidence>
<evidence type="ECO:0000313" key="13">
    <source>
        <dbReference type="Proteomes" id="UP000038802"/>
    </source>
</evidence>
<reference evidence="10 18" key="4">
    <citation type="submission" date="2016-04" db="EMBL/GenBank/DDBJ databases">
        <authorList>
            <person name="Bigi M."/>
            <person name="Bigi F."/>
            <person name="Soria M.A."/>
        </authorList>
    </citation>
    <scope>NUCLEOTIDE SEQUENCE [LARGE SCALE GENOMIC DNA]</scope>
    <source>
        <strain evidence="10 18">6548</strain>
    </source>
</reference>
<dbReference type="Gene3D" id="2.60.200.20">
    <property type="match status" value="1"/>
</dbReference>
<dbReference type="Proteomes" id="UP000300237">
    <property type="component" value="Chromosome"/>
</dbReference>
<evidence type="ECO:0000313" key="4">
    <source>
        <dbReference type="EMBL" id="CFE50270.1"/>
    </source>
</evidence>
<reference evidence="13 14" key="1">
    <citation type="submission" date="2015-03" db="EMBL/GenBank/DDBJ databases">
        <authorList>
            <consortium name="Pathogen Informatics"/>
        </authorList>
    </citation>
    <scope>NUCLEOTIDE SEQUENCE [LARGE SCALE GENOMIC DNA]</scope>
    <source>
        <strain evidence="4 15">H09601792</strain>
        <strain evidence="13">K00500041</strain>
        <strain evidence="7 14">M09401471</strain>
        <strain evidence="6 16">P00601463</strain>
    </source>
</reference>
<keyword evidence="1" id="KW-0597">Phosphoprotein</keyword>
<evidence type="ECO:0000313" key="12">
    <source>
        <dbReference type="EMBL" id="VCU51669.1"/>
    </source>
</evidence>
<dbReference type="Proteomes" id="UP000038802">
    <property type="component" value="Unassembled WGS sequence"/>
</dbReference>
<dbReference type="EMBL" id="LWDQ01000001">
    <property type="protein sequence ID" value="OMH61321.1"/>
    <property type="molecule type" value="Genomic_DNA"/>
</dbReference>
<evidence type="ECO:0000313" key="11">
    <source>
        <dbReference type="EMBL" id="REQ51740.1"/>
    </source>
</evidence>
<evidence type="ECO:0000313" key="9">
    <source>
        <dbReference type="EMBL" id="MBP0684927.1"/>
    </source>
</evidence>
<dbReference type="Proteomes" id="UP000044938">
    <property type="component" value="Unassembled WGS sequence"/>
</dbReference>